<dbReference type="AlphaFoldDB" id="A0A4R5PNK1"/>
<sequence>MAATIDYYFTCASPFCYLGHRLFCDIAEKHKATVNFKAVNLKDVWAISGAVPPGERPPVRQRMRLVELQRQAHYRKLPIKIEPKFWPTDPGFADRVAVGLVENGHDPRYFINKVLGGLWAYDDDIRQEQVLASYLSQCGLDPLPALTDAKTDWAEEIRKNNARAAIEADVVGVPTYVYNGEAFFGQDRLEHLDQALSEGRSPFVAPR</sequence>
<dbReference type="PANTHER" id="PTHR42943:SF13">
    <property type="entry name" value="GLUTATHIONE S-TRANSFERASE KAPPA-RELATED"/>
    <property type="match status" value="1"/>
</dbReference>
<dbReference type="EC" id="5.99.1.4" evidence="1"/>
<evidence type="ECO:0000313" key="4">
    <source>
        <dbReference type="EMBL" id="TDH38191.1"/>
    </source>
</evidence>
<keyword evidence="1 4" id="KW-0413">Isomerase</keyword>
<evidence type="ECO:0000313" key="5">
    <source>
        <dbReference type="Proteomes" id="UP000295131"/>
    </source>
</evidence>
<dbReference type="CDD" id="cd03022">
    <property type="entry name" value="DsbA_HCCA_Iso"/>
    <property type="match status" value="1"/>
</dbReference>
<dbReference type="Proteomes" id="UP000295131">
    <property type="component" value="Unassembled WGS sequence"/>
</dbReference>
<feature type="active site" description="Nucleophile" evidence="2">
    <location>
        <position position="13"/>
    </location>
</feature>
<dbReference type="InterPro" id="IPR051924">
    <property type="entry name" value="GST_Kappa/NadH"/>
</dbReference>
<dbReference type="GO" id="GO:0004364">
    <property type="term" value="F:glutathione transferase activity"/>
    <property type="evidence" value="ECO:0007669"/>
    <property type="project" value="TreeGrafter"/>
</dbReference>
<dbReference type="PIRSF" id="PIRSF006386">
    <property type="entry name" value="HCCAis_GSTk"/>
    <property type="match status" value="1"/>
</dbReference>
<evidence type="ECO:0000259" key="3">
    <source>
        <dbReference type="Pfam" id="PF01323"/>
    </source>
</evidence>
<keyword evidence="5" id="KW-1185">Reference proteome</keyword>
<dbReference type="SUPFAM" id="SSF52833">
    <property type="entry name" value="Thioredoxin-like"/>
    <property type="match status" value="1"/>
</dbReference>
<dbReference type="EMBL" id="SMSI01000001">
    <property type="protein sequence ID" value="TDH38191.1"/>
    <property type="molecule type" value="Genomic_DNA"/>
</dbReference>
<dbReference type="PANTHER" id="PTHR42943">
    <property type="entry name" value="GLUTATHIONE S-TRANSFERASE KAPPA"/>
    <property type="match status" value="1"/>
</dbReference>
<dbReference type="GO" id="GO:0004602">
    <property type="term" value="F:glutathione peroxidase activity"/>
    <property type="evidence" value="ECO:0007669"/>
    <property type="project" value="TreeGrafter"/>
</dbReference>
<feature type="domain" description="DSBA-like thioredoxin" evidence="3">
    <location>
        <begin position="4"/>
        <end position="196"/>
    </location>
</feature>
<dbReference type="RefSeq" id="WP_133283025.1">
    <property type="nucleotide sequence ID" value="NZ_SMSI01000001.1"/>
</dbReference>
<dbReference type="GO" id="GO:0018845">
    <property type="term" value="F:2-hydroxychromene-2-carboxylate isomerase activity"/>
    <property type="evidence" value="ECO:0007669"/>
    <property type="project" value="UniProtKB-UniRule"/>
</dbReference>
<proteinExistence type="inferred from homology"/>
<accession>A0A4R5PNK1</accession>
<comment type="similarity">
    <text evidence="1">Belongs to the GST superfamily. NadH family.</text>
</comment>
<dbReference type="GO" id="GO:1901170">
    <property type="term" value="P:naphthalene catabolic process"/>
    <property type="evidence" value="ECO:0007669"/>
    <property type="project" value="InterPro"/>
</dbReference>
<comment type="caution">
    <text evidence="4">The sequence shown here is derived from an EMBL/GenBank/DDBJ whole genome shotgun (WGS) entry which is preliminary data.</text>
</comment>
<dbReference type="Gene3D" id="3.40.30.10">
    <property type="entry name" value="Glutaredoxin"/>
    <property type="match status" value="1"/>
</dbReference>
<evidence type="ECO:0000256" key="2">
    <source>
        <dbReference type="PIRSR" id="PIRSR006386-1"/>
    </source>
</evidence>
<reference evidence="4 5" key="1">
    <citation type="journal article" date="2013" name="Int. J. Syst. Evol. Microbiol.">
        <title>Hoeflea suaedae sp. nov., an endophytic bacterium isolated from the root of the halophyte Suaeda maritima.</title>
        <authorList>
            <person name="Chung E.J."/>
            <person name="Park J.A."/>
            <person name="Pramanik P."/>
            <person name="Bibi F."/>
            <person name="Jeon C.O."/>
            <person name="Chung Y.R."/>
        </authorList>
    </citation>
    <scope>NUCLEOTIDE SEQUENCE [LARGE SCALE GENOMIC DNA]</scope>
    <source>
        <strain evidence="4 5">YC6898</strain>
    </source>
</reference>
<dbReference type="InterPro" id="IPR036249">
    <property type="entry name" value="Thioredoxin-like_sf"/>
</dbReference>
<evidence type="ECO:0000256" key="1">
    <source>
        <dbReference type="PIRNR" id="PIRNR006386"/>
    </source>
</evidence>
<dbReference type="InterPro" id="IPR014440">
    <property type="entry name" value="HCCAis_GSTk"/>
</dbReference>
<dbReference type="Pfam" id="PF01323">
    <property type="entry name" value="DSBA"/>
    <property type="match status" value="1"/>
</dbReference>
<organism evidence="4 5">
    <name type="scientific">Pseudohoeflea suaedae</name>
    <dbReference type="NCBI Taxonomy" id="877384"/>
    <lineage>
        <taxon>Bacteria</taxon>
        <taxon>Pseudomonadati</taxon>
        <taxon>Pseudomonadota</taxon>
        <taxon>Alphaproteobacteria</taxon>
        <taxon>Hyphomicrobiales</taxon>
        <taxon>Rhizobiaceae</taxon>
        <taxon>Pseudohoeflea</taxon>
    </lineage>
</organism>
<comment type="catalytic activity">
    <reaction evidence="1">
        <text>2-hydroxychromene-2-carboxylate = (3E)-4-(2-hydroxyphenyl)-2-oxobut-3-enoate</text>
        <dbReference type="Rhea" id="RHEA:27401"/>
        <dbReference type="ChEBI" id="CHEBI:59350"/>
        <dbReference type="ChEBI" id="CHEBI:59353"/>
        <dbReference type="EC" id="5.99.1.4"/>
    </reaction>
</comment>
<dbReference type="InterPro" id="IPR044087">
    <property type="entry name" value="NahD-like"/>
</dbReference>
<dbReference type="GO" id="GO:0006749">
    <property type="term" value="P:glutathione metabolic process"/>
    <property type="evidence" value="ECO:0007669"/>
    <property type="project" value="TreeGrafter"/>
</dbReference>
<dbReference type="OrthoDB" id="5244108at2"/>
<dbReference type="InterPro" id="IPR001853">
    <property type="entry name" value="DSBA-like_thioredoxin_dom"/>
</dbReference>
<gene>
    <name evidence="4" type="ORF">E2A64_03460</name>
</gene>
<protein>
    <recommendedName>
        <fullName evidence="1">2-hydroxychromene-2-carboxylate isomerase</fullName>
        <ecNumber evidence="1">5.99.1.4</ecNumber>
    </recommendedName>
</protein>
<name>A0A4R5PNK1_9HYPH</name>